<protein>
    <submittedName>
        <fullName evidence="4">4-hydroxy-3-polyprenylbenzoate decarboxylase</fullName>
        <ecNumber evidence="4">4.1.1.98</ecNumber>
    </submittedName>
</protein>
<dbReference type="Pfam" id="PF20696">
    <property type="entry name" value="UbiD_C"/>
    <property type="match status" value="1"/>
</dbReference>
<dbReference type="EC" id="4.1.1.98" evidence="4"/>
<dbReference type="AlphaFoldDB" id="A0A127FB84"/>
<dbReference type="KEGG" id="sdf:ACG33_11345"/>
<dbReference type="Pfam" id="PF20695">
    <property type="entry name" value="UbiD_N"/>
    <property type="match status" value="1"/>
</dbReference>
<dbReference type="InterPro" id="IPR048304">
    <property type="entry name" value="UbiD_Rift_dom"/>
</dbReference>
<dbReference type="OrthoDB" id="9809841at2"/>
<evidence type="ECO:0000259" key="2">
    <source>
        <dbReference type="Pfam" id="PF20695"/>
    </source>
</evidence>
<feature type="domain" description="3-octaprenyl-4-hydroxybenzoate carboxy-lyase-like N-terminal" evidence="2">
    <location>
        <begin position="12"/>
        <end position="84"/>
    </location>
</feature>
<evidence type="ECO:0000259" key="3">
    <source>
        <dbReference type="Pfam" id="PF20696"/>
    </source>
</evidence>
<sequence length="489" mass="53553">MINVTSVRSLVDELLAEDRIIRSNQEIDPRFEITGALKALEGGPAVLFENIKGYPGQRIFGNPFSTNERVCKLFGASDLKNLKHAGLSAFKSPVSAKEIGAAPSQEVVIRGEEVDVLSAMPIPTYTETDPGRILGGLVLLSGDDIGSCLSYKRLHFQGKDWASLAFIPGSHFEHWVLARRKAGQNLPLTINVSPPPAVMAVAAGGGIPSVIPAGSDELAMAGGLQGRGVNICRAKTIAAMALADAEWVIEGYVDTSARIAESELRARDPEAYAPFFPEWHGHEGEAEITYKFVATGITRRRDDPIFDVWLAHSLQLPNIVRLVNDGVLLEYLDRLSPGVITDVNALDSMKQLGLVIQVKKRFRRDDALVRNLILAAFSLSVQLRLVIVVDSDVDIYNADEIIWAMNTRLDAQSNMIVIPDPQHGRRVGGPLKPVARVGLDLTGPKAEQQHYWRGEYPAVDLRKWFTDAEISKAISEQGEYARLLAAKRV</sequence>
<dbReference type="PANTHER" id="PTHR30108:SF17">
    <property type="entry name" value="FERULIC ACID DECARBOXYLASE 1"/>
    <property type="match status" value="1"/>
</dbReference>
<dbReference type="EMBL" id="CP011971">
    <property type="protein sequence ID" value="AMN47683.1"/>
    <property type="molecule type" value="Genomic_DNA"/>
</dbReference>
<reference evidence="4 5" key="1">
    <citation type="submission" date="2015-06" db="EMBL/GenBank/DDBJ databases">
        <title>A Comprehensive Approach to Explore the Metabolic and Phylogenetic Diversity of Bacterial Steroid Degradation in the Environment: Testosterone as an Example.</title>
        <authorList>
            <person name="Yang F.-C."/>
            <person name="Chen Y.-L."/>
            <person name="Yu C.-P."/>
            <person name="Tang S.-L."/>
            <person name="Wang P.-H."/>
            <person name="Ismail W."/>
            <person name="Wang C.-H."/>
            <person name="Yang C.-Y."/>
            <person name="Chiang Y.-R."/>
        </authorList>
    </citation>
    <scope>NUCLEOTIDE SEQUENCE [LARGE SCALE GENOMIC DNA]</scope>
    <source>
        <strain evidence="4 5">DSM 18526</strain>
    </source>
</reference>
<evidence type="ECO:0000259" key="1">
    <source>
        <dbReference type="Pfam" id="PF01977"/>
    </source>
</evidence>
<organism evidence="4 5">
    <name type="scientific">Steroidobacter denitrificans</name>
    <dbReference type="NCBI Taxonomy" id="465721"/>
    <lineage>
        <taxon>Bacteria</taxon>
        <taxon>Pseudomonadati</taxon>
        <taxon>Pseudomonadota</taxon>
        <taxon>Gammaproteobacteria</taxon>
        <taxon>Steroidobacterales</taxon>
        <taxon>Steroidobacteraceae</taxon>
        <taxon>Steroidobacter</taxon>
    </lineage>
</organism>
<dbReference type="InterPro" id="IPR049383">
    <property type="entry name" value="UbiD-like_N"/>
</dbReference>
<keyword evidence="4" id="KW-0456">Lyase</keyword>
<dbReference type="Proteomes" id="UP000070250">
    <property type="component" value="Chromosome"/>
</dbReference>
<dbReference type="PANTHER" id="PTHR30108">
    <property type="entry name" value="3-OCTAPRENYL-4-HYDROXYBENZOATE CARBOXY-LYASE-RELATED"/>
    <property type="match status" value="1"/>
</dbReference>
<dbReference type="InterPro" id="IPR002830">
    <property type="entry name" value="UbiD"/>
</dbReference>
<dbReference type="GO" id="GO:0005737">
    <property type="term" value="C:cytoplasm"/>
    <property type="evidence" value="ECO:0007669"/>
    <property type="project" value="TreeGrafter"/>
</dbReference>
<dbReference type="RefSeq" id="WP_066921279.1">
    <property type="nucleotide sequence ID" value="NZ_CP011971.1"/>
</dbReference>
<accession>A0A127FB84</accession>
<evidence type="ECO:0000313" key="4">
    <source>
        <dbReference type="EMBL" id="AMN47683.1"/>
    </source>
</evidence>
<evidence type="ECO:0000313" key="5">
    <source>
        <dbReference type="Proteomes" id="UP000070250"/>
    </source>
</evidence>
<dbReference type="STRING" id="465721.ACG33_11345"/>
<dbReference type="SUPFAM" id="SSF50475">
    <property type="entry name" value="FMN-binding split barrel"/>
    <property type="match status" value="1"/>
</dbReference>
<dbReference type="GO" id="GO:0008694">
    <property type="term" value="F:4-hydroxy-3-polyprenylbenzoate decarboxylase activity"/>
    <property type="evidence" value="ECO:0007669"/>
    <property type="project" value="UniProtKB-EC"/>
</dbReference>
<dbReference type="Pfam" id="PF01977">
    <property type="entry name" value="UbiD"/>
    <property type="match status" value="1"/>
</dbReference>
<name>A0A127FB84_STEDE</name>
<dbReference type="InterPro" id="IPR049381">
    <property type="entry name" value="UbiD-like_C"/>
</dbReference>
<dbReference type="Gene3D" id="3.40.1670.10">
    <property type="entry name" value="UbiD C-terminal domain-like"/>
    <property type="match status" value="1"/>
</dbReference>
<proteinExistence type="predicted"/>
<keyword evidence="5" id="KW-1185">Reference proteome</keyword>
<gene>
    <name evidence="4" type="ORF">ACG33_11345</name>
</gene>
<feature type="domain" description="3-octaprenyl-4-hydroxybenzoate carboxy-lyase-like C-terminal" evidence="3">
    <location>
        <begin position="328"/>
        <end position="421"/>
    </location>
</feature>
<feature type="domain" description="3-octaprenyl-4-hydroxybenzoate carboxy-lyase-like Rift-related" evidence="1">
    <location>
        <begin position="101"/>
        <end position="306"/>
    </location>
</feature>
<dbReference type="SUPFAM" id="SSF143968">
    <property type="entry name" value="UbiD C-terminal domain-like"/>
    <property type="match status" value="1"/>
</dbReference>